<evidence type="ECO:0000313" key="2">
    <source>
        <dbReference type="Proteomes" id="UP000789901"/>
    </source>
</evidence>
<evidence type="ECO:0000313" key="1">
    <source>
        <dbReference type="EMBL" id="CAG8835049.1"/>
    </source>
</evidence>
<dbReference type="Proteomes" id="UP000789901">
    <property type="component" value="Unassembled WGS sequence"/>
</dbReference>
<accession>A0ABN7WLR9</accession>
<comment type="caution">
    <text evidence="1">The sequence shown here is derived from an EMBL/GenBank/DDBJ whole genome shotgun (WGS) entry which is preliminary data.</text>
</comment>
<proteinExistence type="predicted"/>
<keyword evidence="2" id="KW-1185">Reference proteome</keyword>
<protein>
    <submittedName>
        <fullName evidence="1">26730_t:CDS:1</fullName>
    </submittedName>
</protein>
<organism evidence="1 2">
    <name type="scientific">Gigaspora margarita</name>
    <dbReference type="NCBI Taxonomy" id="4874"/>
    <lineage>
        <taxon>Eukaryota</taxon>
        <taxon>Fungi</taxon>
        <taxon>Fungi incertae sedis</taxon>
        <taxon>Mucoromycota</taxon>
        <taxon>Glomeromycotina</taxon>
        <taxon>Glomeromycetes</taxon>
        <taxon>Diversisporales</taxon>
        <taxon>Gigasporaceae</taxon>
        <taxon>Gigaspora</taxon>
    </lineage>
</organism>
<name>A0ABN7WLR9_GIGMA</name>
<gene>
    <name evidence="1" type="ORF">GMARGA_LOCUS32371</name>
</gene>
<feature type="non-terminal residue" evidence="1">
    <location>
        <position position="50"/>
    </location>
</feature>
<reference evidence="1 2" key="1">
    <citation type="submission" date="2021-06" db="EMBL/GenBank/DDBJ databases">
        <authorList>
            <person name="Kallberg Y."/>
            <person name="Tangrot J."/>
            <person name="Rosling A."/>
        </authorList>
    </citation>
    <scope>NUCLEOTIDE SEQUENCE [LARGE SCALE GENOMIC DNA]</scope>
    <source>
        <strain evidence="1 2">120-4 pot B 10/14</strain>
    </source>
</reference>
<dbReference type="EMBL" id="CAJVQB010050702">
    <property type="protein sequence ID" value="CAG8835049.1"/>
    <property type="molecule type" value="Genomic_DNA"/>
</dbReference>
<sequence length="50" mass="5524">MQAYVNRHDLISTALAELNKYPGGSKRPSVNSIVNDFGLLEATLRHAIKN</sequence>